<gene>
    <name evidence="1" type="ORF">FNL38_10136</name>
</gene>
<name>A0A652YVG1_NOCGL</name>
<sequence>MWWIVVGGLILWVACAVPIAIIWGKAIARRDRADFEIRDQDWSAELARSIETETDPETEK</sequence>
<comment type="caution">
    <text evidence="1">The sequence shown here is derived from an EMBL/GenBank/DDBJ whole genome shotgun (WGS) entry which is preliminary data.</text>
</comment>
<accession>A0A652YVG1</accession>
<dbReference type="AlphaFoldDB" id="A0A652YVG1"/>
<reference evidence="1" key="1">
    <citation type="submission" date="2019-07" db="EMBL/GenBank/DDBJ databases">
        <title>Genomic Encyclopedia of Type Strains, Phase IV (KMG-IV): sequencing the most valuable type-strain genomes for metagenomic binning, comparative biology and taxonomic classification.</title>
        <authorList>
            <person name="Goeker M."/>
        </authorList>
    </citation>
    <scope>NUCLEOTIDE SEQUENCE</scope>
    <source>
        <strain evidence="1">DSM 44596</strain>
    </source>
</reference>
<dbReference type="EMBL" id="VNIQ01000001">
    <property type="protein sequence ID" value="TYQ07671.1"/>
    <property type="molecule type" value="Genomic_DNA"/>
</dbReference>
<organism evidence="1">
    <name type="scientific">Nocardia globerula</name>
    <dbReference type="NCBI Taxonomy" id="1818"/>
    <lineage>
        <taxon>Bacteria</taxon>
        <taxon>Bacillati</taxon>
        <taxon>Actinomycetota</taxon>
        <taxon>Actinomycetes</taxon>
        <taxon>Mycobacteriales</taxon>
        <taxon>Nocardiaceae</taxon>
        <taxon>Nocardia</taxon>
    </lineage>
</organism>
<evidence type="ECO:0000313" key="1">
    <source>
        <dbReference type="EMBL" id="TYQ07671.1"/>
    </source>
</evidence>
<proteinExistence type="predicted"/>
<protein>
    <submittedName>
        <fullName evidence="1">Uncharacterized protein</fullName>
    </submittedName>
</protein>